<accession>C6LJD1</accession>
<dbReference type="InterPro" id="IPR000515">
    <property type="entry name" value="MetI-like"/>
</dbReference>
<feature type="transmembrane region" description="Helical" evidence="7">
    <location>
        <begin position="72"/>
        <end position="98"/>
    </location>
</feature>
<dbReference type="RefSeq" id="WP_006863530.1">
    <property type="nucleotide sequence ID" value="NZ_ACCL02000020.1"/>
</dbReference>
<dbReference type="STRING" id="168384.SAMN05660368_03191"/>
<evidence type="ECO:0000313" key="9">
    <source>
        <dbReference type="EMBL" id="EET59245.1"/>
    </source>
</evidence>
<keyword evidence="5 7" id="KW-1133">Transmembrane helix</keyword>
<dbReference type="OrthoDB" id="34174at2"/>
<keyword evidence="3" id="KW-1003">Cell membrane</keyword>
<keyword evidence="6 7" id="KW-0472">Membrane</keyword>
<dbReference type="PANTHER" id="PTHR30151:SF0">
    <property type="entry name" value="ABC TRANSPORTER PERMEASE PROTEIN MJ0413-RELATED"/>
    <property type="match status" value="1"/>
</dbReference>
<name>C6LJD1_9FIRM</name>
<evidence type="ECO:0000256" key="5">
    <source>
        <dbReference type="ARBA" id="ARBA00022989"/>
    </source>
</evidence>
<dbReference type="EMBL" id="ACCL02000020">
    <property type="protein sequence ID" value="EET59245.1"/>
    <property type="molecule type" value="Genomic_DNA"/>
</dbReference>
<evidence type="ECO:0000313" key="10">
    <source>
        <dbReference type="Proteomes" id="UP000005561"/>
    </source>
</evidence>
<dbReference type="Pfam" id="PF00528">
    <property type="entry name" value="BPD_transp_1"/>
    <property type="match status" value="1"/>
</dbReference>
<feature type="domain" description="ABC transmembrane type-1" evidence="8">
    <location>
        <begin position="64"/>
        <end position="244"/>
    </location>
</feature>
<evidence type="ECO:0000256" key="2">
    <source>
        <dbReference type="ARBA" id="ARBA00022448"/>
    </source>
</evidence>
<evidence type="ECO:0000256" key="1">
    <source>
        <dbReference type="ARBA" id="ARBA00004651"/>
    </source>
</evidence>
<keyword evidence="10" id="KW-1185">Reference proteome</keyword>
<evidence type="ECO:0000256" key="6">
    <source>
        <dbReference type="ARBA" id="ARBA00023136"/>
    </source>
</evidence>
<dbReference type="GO" id="GO:0005886">
    <property type="term" value="C:plasma membrane"/>
    <property type="evidence" value="ECO:0007669"/>
    <property type="project" value="UniProtKB-SubCell"/>
</dbReference>
<comment type="caution">
    <text evidence="9">The sequence shown here is derived from an EMBL/GenBank/DDBJ whole genome shotgun (WGS) entry which is preliminary data.</text>
</comment>
<dbReference type="PANTHER" id="PTHR30151">
    <property type="entry name" value="ALKANE SULFONATE ABC TRANSPORTER-RELATED, MEMBRANE SUBUNIT"/>
    <property type="match status" value="1"/>
</dbReference>
<sequence length="266" mass="28774">MIRVIRRTVLSFAGLLLIWQLAVTFGNFNPVLFPGPRKVLEAFVELCTTGLAGSSSQITLIGHLRASMIRFLAGYLASVGLGVLSGLLLGWFPAVFAYVNPVIQLLRPIAPVAWLPFIVLWVGIGDVPAIAIIFIAGFFPVLLSTAAAVKNVDRVYLKVAENFRLSQPETLLKIVFPAVFPQIASSLHMALGTCWIFLVSGEMVGSQTGLGFLVMDAKNCIRADALLAVMLTIGLVGLALDFLIGLFEKKVAQIWGFRAPEYGKGR</sequence>
<keyword evidence="2 7" id="KW-0813">Transport</keyword>
<proteinExistence type="inferred from homology"/>
<protein>
    <submittedName>
        <fullName evidence="9">ABC transporter, permease protein</fullName>
    </submittedName>
</protein>
<organism evidence="9 10">
    <name type="scientific">Marvinbryantia formatexigens DSM 14469</name>
    <dbReference type="NCBI Taxonomy" id="478749"/>
    <lineage>
        <taxon>Bacteria</taxon>
        <taxon>Bacillati</taxon>
        <taxon>Bacillota</taxon>
        <taxon>Clostridia</taxon>
        <taxon>Lachnospirales</taxon>
        <taxon>Lachnospiraceae</taxon>
        <taxon>Marvinbryantia</taxon>
    </lineage>
</organism>
<gene>
    <name evidence="9" type="ORF">BRYFOR_08767</name>
</gene>
<dbReference type="Proteomes" id="UP000005561">
    <property type="component" value="Unassembled WGS sequence"/>
</dbReference>
<dbReference type="InterPro" id="IPR035906">
    <property type="entry name" value="MetI-like_sf"/>
</dbReference>
<evidence type="ECO:0000259" key="8">
    <source>
        <dbReference type="PROSITE" id="PS50928"/>
    </source>
</evidence>
<feature type="transmembrane region" description="Helical" evidence="7">
    <location>
        <begin position="130"/>
        <end position="149"/>
    </location>
</feature>
<comment type="subcellular location">
    <subcellularLocation>
        <location evidence="1 7">Cell membrane</location>
        <topology evidence="1 7">Multi-pass membrane protein</topology>
    </subcellularLocation>
</comment>
<dbReference type="SUPFAM" id="SSF161098">
    <property type="entry name" value="MetI-like"/>
    <property type="match status" value="1"/>
</dbReference>
<feature type="transmembrane region" description="Helical" evidence="7">
    <location>
        <begin position="226"/>
        <end position="247"/>
    </location>
</feature>
<comment type="similarity">
    <text evidence="7">Belongs to the binding-protein-dependent transport system permease family.</text>
</comment>
<dbReference type="PROSITE" id="PS50928">
    <property type="entry name" value="ABC_TM1"/>
    <property type="match status" value="1"/>
</dbReference>
<dbReference type="Gene3D" id="1.10.3720.10">
    <property type="entry name" value="MetI-like"/>
    <property type="match status" value="1"/>
</dbReference>
<evidence type="ECO:0000256" key="7">
    <source>
        <dbReference type="RuleBase" id="RU363032"/>
    </source>
</evidence>
<reference evidence="9" key="1">
    <citation type="submission" date="2009-07" db="EMBL/GenBank/DDBJ databases">
        <authorList>
            <person name="Weinstock G."/>
            <person name="Sodergren E."/>
            <person name="Clifton S."/>
            <person name="Fulton L."/>
            <person name="Fulton B."/>
            <person name="Courtney L."/>
            <person name="Fronick C."/>
            <person name="Harrison M."/>
            <person name="Strong C."/>
            <person name="Farmer C."/>
            <person name="Delahaunty K."/>
            <person name="Markovic C."/>
            <person name="Hall O."/>
            <person name="Minx P."/>
            <person name="Tomlinson C."/>
            <person name="Mitreva M."/>
            <person name="Nelson J."/>
            <person name="Hou S."/>
            <person name="Wollam A."/>
            <person name="Pepin K.H."/>
            <person name="Johnson M."/>
            <person name="Bhonagiri V."/>
            <person name="Nash W.E."/>
            <person name="Warren W."/>
            <person name="Chinwalla A."/>
            <person name="Mardis E.R."/>
            <person name="Wilson R.K."/>
        </authorList>
    </citation>
    <scope>NUCLEOTIDE SEQUENCE [LARGE SCALE GENOMIC DNA]</scope>
    <source>
        <strain evidence="9">DSM 14469</strain>
    </source>
</reference>
<feature type="transmembrane region" description="Helical" evidence="7">
    <location>
        <begin position="195"/>
        <end position="214"/>
    </location>
</feature>
<evidence type="ECO:0000256" key="4">
    <source>
        <dbReference type="ARBA" id="ARBA00022692"/>
    </source>
</evidence>
<dbReference type="eggNOG" id="COG0600">
    <property type="taxonomic scope" value="Bacteria"/>
</dbReference>
<feature type="transmembrane region" description="Helical" evidence="7">
    <location>
        <begin position="105"/>
        <end position="124"/>
    </location>
</feature>
<dbReference type="GO" id="GO:0055085">
    <property type="term" value="P:transmembrane transport"/>
    <property type="evidence" value="ECO:0007669"/>
    <property type="project" value="InterPro"/>
</dbReference>
<dbReference type="AlphaFoldDB" id="C6LJD1"/>
<keyword evidence="4 7" id="KW-0812">Transmembrane</keyword>
<evidence type="ECO:0000256" key="3">
    <source>
        <dbReference type="ARBA" id="ARBA00022475"/>
    </source>
</evidence>